<dbReference type="Proteomes" id="UP001244552">
    <property type="component" value="Unassembled WGS sequence"/>
</dbReference>
<gene>
    <name evidence="4" type="ORF">QO018_003839</name>
</gene>
<protein>
    <submittedName>
        <fullName evidence="4">Serine 3-dehydrogenase</fullName>
        <ecNumber evidence="4">1.1.1.276</ecNumber>
    </submittedName>
</protein>
<name>A0ABU0MP79_9PROT</name>
<evidence type="ECO:0000256" key="2">
    <source>
        <dbReference type="ARBA" id="ARBA00023002"/>
    </source>
</evidence>
<comment type="caution">
    <text evidence="4">The sequence shown here is derived from an EMBL/GenBank/DDBJ whole genome shotgun (WGS) entry which is preliminary data.</text>
</comment>
<dbReference type="InterPro" id="IPR020904">
    <property type="entry name" value="Sc_DH/Rdtase_CS"/>
</dbReference>
<dbReference type="EMBL" id="JAUSVU010000015">
    <property type="protein sequence ID" value="MDQ0534961.1"/>
    <property type="molecule type" value="Genomic_DNA"/>
</dbReference>
<evidence type="ECO:0000256" key="3">
    <source>
        <dbReference type="RuleBase" id="RU000363"/>
    </source>
</evidence>
<dbReference type="Pfam" id="PF00106">
    <property type="entry name" value="adh_short"/>
    <property type="match status" value="1"/>
</dbReference>
<dbReference type="Gene3D" id="3.40.50.720">
    <property type="entry name" value="NAD(P)-binding Rossmann-like Domain"/>
    <property type="match status" value="1"/>
</dbReference>
<comment type="similarity">
    <text evidence="1 3">Belongs to the short-chain dehydrogenases/reductases (SDR) family.</text>
</comment>
<dbReference type="InterPro" id="IPR002347">
    <property type="entry name" value="SDR_fam"/>
</dbReference>
<keyword evidence="2 4" id="KW-0560">Oxidoreductase</keyword>
<dbReference type="PROSITE" id="PS00061">
    <property type="entry name" value="ADH_SHORT"/>
    <property type="match status" value="1"/>
</dbReference>
<dbReference type="PANTHER" id="PTHR42901:SF1">
    <property type="entry name" value="ALCOHOL DEHYDROGENASE"/>
    <property type="match status" value="1"/>
</dbReference>
<evidence type="ECO:0000256" key="1">
    <source>
        <dbReference type="ARBA" id="ARBA00006484"/>
    </source>
</evidence>
<evidence type="ECO:0000313" key="4">
    <source>
        <dbReference type="EMBL" id="MDQ0534961.1"/>
    </source>
</evidence>
<dbReference type="PRINTS" id="PR00080">
    <property type="entry name" value="SDRFAMILY"/>
</dbReference>
<dbReference type="RefSeq" id="WP_209986738.1">
    <property type="nucleotide sequence ID" value="NZ_JAGINO010000019.1"/>
</dbReference>
<evidence type="ECO:0000313" key="5">
    <source>
        <dbReference type="Proteomes" id="UP001244552"/>
    </source>
</evidence>
<accession>A0ABU0MP79</accession>
<organism evidence="4 5">
    <name type="scientific">Azospirillum picis</name>
    <dbReference type="NCBI Taxonomy" id="488438"/>
    <lineage>
        <taxon>Bacteria</taxon>
        <taxon>Pseudomonadati</taxon>
        <taxon>Pseudomonadota</taxon>
        <taxon>Alphaproteobacteria</taxon>
        <taxon>Rhodospirillales</taxon>
        <taxon>Azospirillaceae</taxon>
        <taxon>Azospirillum</taxon>
    </lineage>
</organism>
<reference evidence="4 5" key="1">
    <citation type="submission" date="2023-07" db="EMBL/GenBank/DDBJ databases">
        <title>Genomic Encyclopedia of Type Strains, Phase IV (KMG-IV): sequencing the most valuable type-strain genomes for metagenomic binning, comparative biology and taxonomic classification.</title>
        <authorList>
            <person name="Goeker M."/>
        </authorList>
    </citation>
    <scope>NUCLEOTIDE SEQUENCE [LARGE SCALE GENOMIC DNA]</scope>
    <source>
        <strain evidence="4 5">DSM 19922</strain>
    </source>
</reference>
<dbReference type="EC" id="1.1.1.276" evidence="4"/>
<dbReference type="SUPFAM" id="SSF51735">
    <property type="entry name" value="NAD(P)-binding Rossmann-fold domains"/>
    <property type="match status" value="1"/>
</dbReference>
<dbReference type="PANTHER" id="PTHR42901">
    <property type="entry name" value="ALCOHOL DEHYDROGENASE"/>
    <property type="match status" value="1"/>
</dbReference>
<dbReference type="InterPro" id="IPR036291">
    <property type="entry name" value="NAD(P)-bd_dom_sf"/>
</dbReference>
<dbReference type="GO" id="GO:0031132">
    <property type="term" value="F:serine 3-dehydrogenase activity"/>
    <property type="evidence" value="ECO:0007669"/>
    <property type="project" value="UniProtKB-EC"/>
</dbReference>
<proteinExistence type="inferred from homology"/>
<dbReference type="PRINTS" id="PR00081">
    <property type="entry name" value="GDHRDH"/>
</dbReference>
<keyword evidence="5" id="KW-1185">Reference proteome</keyword>
<sequence>MPNIAIVTGATSGFGDAIARSLVADGWRIIATGRRRDRLDALVEALGGPAHVHPLCFDIRDEAATAAALQSLPEEFRAISLLVNNAGLALGTGAAQDCDLDQWKTMIDTNVTGLVTITRLLLDRLIASRGLIVNLASVASNWPYPGGNVYGATKAFVKQFSLGLRCDLSAQGVRVTSIEPGLSESEFTLVRTGGDKAAYDALYAGANPLQPEDIAETVRWVASLPPHVNINSLEIMPVSQSWSPFRIHRETPA</sequence>